<feature type="domain" description="ABC transporter" evidence="4">
    <location>
        <begin position="70"/>
        <end position="317"/>
    </location>
</feature>
<dbReference type="InterPro" id="IPR017871">
    <property type="entry name" value="ABC_transporter-like_CS"/>
</dbReference>
<evidence type="ECO:0000256" key="3">
    <source>
        <dbReference type="SAM" id="MobiDB-lite"/>
    </source>
</evidence>
<name>A0A9Q4GK50_9EURY</name>
<dbReference type="Gene3D" id="3.40.50.300">
    <property type="entry name" value="P-loop containing nucleotide triphosphate hydrolases"/>
    <property type="match status" value="2"/>
</dbReference>
<sequence>MSDIIAVVDDEKCNPNKCEHECINFDPLNRSPTGADGFHIDDETGKARISESVVMEGHRVCATKCPFDAIQIVNLEKETGEKLHQYGENGFRLYGLPAPKEGKVVGVLGRNGTGKSTALRILAGDLKPNLGEYDDGVGWDNVVTAHRGTELQTYFERLAEEGVVASSKIQRVDEIQDAFGGRVDELLEQLDERGNVGRLVETLDMEEAVSKDVGSLSGGELQRVAVAGCLARDADVYLLDEPSSFLDVKQRLNVARAIRNETADADGDRRAVVVEHDLATLDVVADLVHVAHGEPGAYGMISNAMSSRVGVNQYLRGYLKSHNLRIRDEEITFERGTAGTSIGETVVEYPTLQKKFGSFELNVESGDLREGDVVGVLGENAIGKSTFVKMLAGELEPDNTSLDAPATFAHKPQHLEAQDVKVEYLLMQDVEMNQRFESFVERPLGLDELYDRNATDLSGGELQRVGVAACLGQQADVYLLDEPSAYLDVETRVSLAKTLRRFARDAEVPVVVIDHDLVFLDYIADRAMVFDGEPGVRGHAGAPDDVSDGFNDFLSTVDMTFRKDPDTGRPRANKPGSQKDREQRQTDEFYE</sequence>
<dbReference type="SUPFAM" id="SSF52540">
    <property type="entry name" value="P-loop containing nucleoside triphosphate hydrolases"/>
    <property type="match status" value="2"/>
</dbReference>
<dbReference type="NCBIfam" id="NF009945">
    <property type="entry name" value="PRK13409.1"/>
    <property type="match status" value="1"/>
</dbReference>
<gene>
    <name evidence="5" type="ORF">EGH25_10840</name>
</gene>
<dbReference type="InterPro" id="IPR003439">
    <property type="entry name" value="ABC_transporter-like_ATP-bd"/>
</dbReference>
<dbReference type="Pfam" id="PF04068">
    <property type="entry name" value="Fer4_RLI"/>
    <property type="match status" value="1"/>
</dbReference>
<dbReference type="PANTHER" id="PTHR19248">
    <property type="entry name" value="ATP-BINDING TRANSPORT PROTEIN-RELATED"/>
    <property type="match status" value="1"/>
</dbReference>
<dbReference type="AlphaFoldDB" id="A0A9Q4GK50"/>
<feature type="compositionally biased region" description="Basic and acidic residues" evidence="3">
    <location>
        <begin position="577"/>
        <end position="591"/>
    </location>
</feature>
<dbReference type="InterPro" id="IPR027417">
    <property type="entry name" value="P-loop_NTPase"/>
</dbReference>
<evidence type="ECO:0000256" key="2">
    <source>
        <dbReference type="ARBA" id="ARBA00022840"/>
    </source>
</evidence>
<comment type="caution">
    <text evidence="5">The sequence shown here is derived from an EMBL/GenBank/DDBJ whole genome shotgun (WGS) entry which is preliminary data.</text>
</comment>
<dbReference type="PROSITE" id="PS00211">
    <property type="entry name" value="ABC_TRANSPORTER_1"/>
    <property type="match status" value="2"/>
</dbReference>
<dbReference type="InterPro" id="IPR007209">
    <property type="entry name" value="RNaseL-inhib-like_metal-bd_dom"/>
</dbReference>
<evidence type="ECO:0000313" key="5">
    <source>
        <dbReference type="EMBL" id="MCX2819846.1"/>
    </source>
</evidence>
<dbReference type="InterPro" id="IPR003593">
    <property type="entry name" value="AAA+_ATPase"/>
</dbReference>
<organism evidence="5 6">
    <name type="scientific">Halorutilus salinus</name>
    <dbReference type="NCBI Taxonomy" id="2487751"/>
    <lineage>
        <taxon>Archaea</taxon>
        <taxon>Methanobacteriati</taxon>
        <taxon>Methanobacteriota</taxon>
        <taxon>Stenosarchaea group</taxon>
        <taxon>Halobacteria</taxon>
        <taxon>Halorutilales</taxon>
        <taxon>Halorutilaceae</taxon>
        <taxon>Halorutilus</taxon>
    </lineage>
</organism>
<keyword evidence="6" id="KW-1185">Reference proteome</keyword>
<feature type="domain" description="ABC transporter" evidence="4">
    <location>
        <begin position="326"/>
        <end position="559"/>
    </location>
</feature>
<protein>
    <submittedName>
        <fullName evidence="5">Ribosome biogenesis/translation initiation ATPase RLI</fullName>
    </submittedName>
</protein>
<evidence type="ECO:0000256" key="1">
    <source>
        <dbReference type="ARBA" id="ARBA00022741"/>
    </source>
</evidence>
<keyword evidence="2" id="KW-0067">ATP-binding</keyword>
<dbReference type="FunFam" id="3.40.50.300:FF:001546">
    <property type="entry name" value="RNase L inhibitor homolog"/>
    <property type="match status" value="1"/>
</dbReference>
<dbReference type="EMBL" id="RKLV01000013">
    <property type="protein sequence ID" value="MCX2819846.1"/>
    <property type="molecule type" value="Genomic_DNA"/>
</dbReference>
<dbReference type="InterPro" id="IPR013283">
    <property type="entry name" value="RLI1"/>
</dbReference>
<dbReference type="Proteomes" id="UP001149411">
    <property type="component" value="Unassembled WGS sequence"/>
</dbReference>
<feature type="region of interest" description="Disordered" evidence="3">
    <location>
        <begin position="560"/>
        <end position="591"/>
    </location>
</feature>
<evidence type="ECO:0000313" key="6">
    <source>
        <dbReference type="Proteomes" id="UP001149411"/>
    </source>
</evidence>
<accession>A0A9Q4GK50</accession>
<dbReference type="PRINTS" id="PR01868">
    <property type="entry name" value="ABCEFAMILY"/>
</dbReference>
<keyword evidence="1" id="KW-0547">Nucleotide-binding</keyword>
<evidence type="ECO:0000259" key="4">
    <source>
        <dbReference type="PROSITE" id="PS50893"/>
    </source>
</evidence>
<dbReference type="PROSITE" id="PS50893">
    <property type="entry name" value="ABC_TRANSPORTER_2"/>
    <property type="match status" value="2"/>
</dbReference>
<dbReference type="GO" id="GO:0016887">
    <property type="term" value="F:ATP hydrolysis activity"/>
    <property type="evidence" value="ECO:0007669"/>
    <property type="project" value="InterPro"/>
</dbReference>
<reference evidence="5" key="1">
    <citation type="submission" date="2022-09" db="EMBL/GenBank/DDBJ databases">
        <title>Haloadaptaus new haloarchaeum isolated from saline soil.</title>
        <authorList>
            <person name="Duran-Viseras A."/>
            <person name="Sanchez-Porro C."/>
            <person name="Ventosa A."/>
        </authorList>
    </citation>
    <scope>NUCLEOTIDE SEQUENCE</scope>
    <source>
        <strain evidence="5">F3-133</strain>
    </source>
</reference>
<dbReference type="GO" id="GO:0005524">
    <property type="term" value="F:ATP binding"/>
    <property type="evidence" value="ECO:0007669"/>
    <property type="project" value="UniProtKB-KW"/>
</dbReference>
<dbReference type="RefSeq" id="WP_266088491.1">
    <property type="nucleotide sequence ID" value="NZ_RKLV01000013.1"/>
</dbReference>
<feature type="compositionally biased region" description="Basic and acidic residues" evidence="3">
    <location>
        <begin position="560"/>
        <end position="569"/>
    </location>
</feature>
<proteinExistence type="predicted"/>
<dbReference type="SMART" id="SM00382">
    <property type="entry name" value="AAA"/>
    <property type="match status" value="2"/>
</dbReference>
<dbReference type="Pfam" id="PF00005">
    <property type="entry name" value="ABC_tran"/>
    <property type="match status" value="2"/>
</dbReference>